<dbReference type="InterPro" id="IPR006597">
    <property type="entry name" value="Sel1-like"/>
</dbReference>
<dbReference type="SUPFAM" id="SSF81901">
    <property type="entry name" value="HCP-like"/>
    <property type="match status" value="1"/>
</dbReference>
<name>A0A2N9YBP2_9GAMM</name>
<dbReference type="AlphaFoldDB" id="A0A2N9YBP2"/>
<dbReference type="InterPro" id="IPR050767">
    <property type="entry name" value="Sel1_AlgK"/>
</dbReference>
<dbReference type="EMBL" id="CP018889">
    <property type="protein sequence ID" value="AUI67900.2"/>
    <property type="molecule type" value="Genomic_DNA"/>
</dbReference>
<gene>
    <name evidence="1" type="ORF">BLE401_03735</name>
</gene>
<dbReference type="OrthoDB" id="1442375at2"/>
<dbReference type="InterPro" id="IPR011990">
    <property type="entry name" value="TPR-like_helical_dom_sf"/>
</dbReference>
<evidence type="ECO:0008006" key="3">
    <source>
        <dbReference type="Google" id="ProtNLM"/>
    </source>
</evidence>
<dbReference type="PANTHER" id="PTHR11102">
    <property type="entry name" value="SEL-1-LIKE PROTEIN"/>
    <property type="match status" value="1"/>
</dbReference>
<organism evidence="1 2">
    <name type="scientific">Beggiatoa leptomitoformis</name>
    <dbReference type="NCBI Taxonomy" id="288004"/>
    <lineage>
        <taxon>Bacteria</taxon>
        <taxon>Pseudomonadati</taxon>
        <taxon>Pseudomonadota</taxon>
        <taxon>Gammaproteobacteria</taxon>
        <taxon>Thiotrichales</taxon>
        <taxon>Thiotrichaceae</taxon>
        <taxon>Beggiatoa</taxon>
    </lineage>
</organism>
<sequence length="78" mass="9150">MMNLEKTDFSKTYWQAEQGNAEAQYQLGLMYSEGEATQQNFDRALFWLSKAARQGHPKAHYSLVLLRQIQRTQKRALQ</sequence>
<accession>A0A2N9YBP2</accession>
<dbReference type="PANTHER" id="PTHR11102:SF160">
    <property type="entry name" value="ERAD-ASSOCIATED E3 UBIQUITIN-PROTEIN LIGASE COMPONENT HRD3"/>
    <property type="match status" value="1"/>
</dbReference>
<keyword evidence="2" id="KW-1185">Reference proteome</keyword>
<reference evidence="2" key="1">
    <citation type="submission" date="2016-12" db="EMBL/GenBank/DDBJ databases">
        <title>Complete Genome Sequence of Beggiatoa leptomitiformis D-401.</title>
        <authorList>
            <person name="Fomenkov A."/>
            <person name="Vincze T."/>
            <person name="Grabovich M."/>
            <person name="Anton B.P."/>
            <person name="Dubinina G."/>
            <person name="Orlova M."/>
            <person name="Belousova E."/>
            <person name="Roberts R.J."/>
        </authorList>
    </citation>
    <scope>NUCLEOTIDE SEQUENCE [LARGE SCALE GENOMIC DNA]</scope>
    <source>
        <strain evidence="2">D-401</strain>
    </source>
</reference>
<evidence type="ECO:0000313" key="1">
    <source>
        <dbReference type="EMBL" id="AUI67900.2"/>
    </source>
</evidence>
<protein>
    <recommendedName>
        <fullName evidence="3">Sel1 repeat family protein</fullName>
    </recommendedName>
</protein>
<dbReference type="SMART" id="SM00671">
    <property type="entry name" value="SEL1"/>
    <property type="match status" value="1"/>
</dbReference>
<dbReference type="STRING" id="288004.AL038_02305"/>
<dbReference type="Gene3D" id="1.25.40.10">
    <property type="entry name" value="Tetratricopeptide repeat domain"/>
    <property type="match status" value="1"/>
</dbReference>
<proteinExistence type="predicted"/>
<evidence type="ECO:0000313" key="2">
    <source>
        <dbReference type="Proteomes" id="UP000234271"/>
    </source>
</evidence>
<dbReference type="RefSeq" id="WP_083991397.1">
    <property type="nucleotide sequence ID" value="NZ_CP012373.2"/>
</dbReference>
<dbReference type="Pfam" id="PF08238">
    <property type="entry name" value="Sel1"/>
    <property type="match status" value="1"/>
</dbReference>
<dbReference type="Proteomes" id="UP000234271">
    <property type="component" value="Chromosome"/>
</dbReference>